<sequence>MAAMRFVLTRALITCSIESSRGATRYLSGGKGKGKGKVLSVEERAAENVYIQREKLEKQKVEKENAEKEKENADKKFILIIEVSCNQT</sequence>
<dbReference type="AlphaFoldDB" id="A0A498KJF4"/>
<organism evidence="2 3">
    <name type="scientific">Malus domestica</name>
    <name type="common">Apple</name>
    <name type="synonym">Pyrus malus</name>
    <dbReference type="NCBI Taxonomy" id="3750"/>
    <lineage>
        <taxon>Eukaryota</taxon>
        <taxon>Viridiplantae</taxon>
        <taxon>Streptophyta</taxon>
        <taxon>Embryophyta</taxon>
        <taxon>Tracheophyta</taxon>
        <taxon>Spermatophyta</taxon>
        <taxon>Magnoliopsida</taxon>
        <taxon>eudicotyledons</taxon>
        <taxon>Gunneridae</taxon>
        <taxon>Pentapetalae</taxon>
        <taxon>rosids</taxon>
        <taxon>fabids</taxon>
        <taxon>Rosales</taxon>
        <taxon>Rosaceae</taxon>
        <taxon>Amygdaloideae</taxon>
        <taxon>Maleae</taxon>
        <taxon>Malus</taxon>
    </lineage>
</organism>
<proteinExistence type="predicted"/>
<name>A0A498KJF4_MALDO</name>
<keyword evidence="3" id="KW-1185">Reference proteome</keyword>
<reference evidence="2 3" key="1">
    <citation type="submission" date="2018-10" db="EMBL/GenBank/DDBJ databases">
        <title>A high-quality apple genome assembly.</title>
        <authorList>
            <person name="Hu J."/>
        </authorList>
    </citation>
    <scope>NUCLEOTIDE SEQUENCE [LARGE SCALE GENOMIC DNA]</scope>
    <source>
        <strain evidence="3">cv. HFTH1</strain>
        <tissue evidence="2">Young leaf</tissue>
    </source>
</reference>
<comment type="caution">
    <text evidence="2">The sequence shown here is derived from an EMBL/GenBank/DDBJ whole genome shotgun (WGS) entry which is preliminary data.</text>
</comment>
<evidence type="ECO:0000313" key="2">
    <source>
        <dbReference type="EMBL" id="RXI06534.1"/>
    </source>
</evidence>
<dbReference type="InterPro" id="IPR045284">
    <property type="entry name" value="At2g27730-like"/>
</dbReference>
<dbReference type="PANTHER" id="PTHR33878">
    <property type="entry name" value="OS08G0559000 PROTEIN"/>
    <property type="match status" value="1"/>
</dbReference>
<evidence type="ECO:0000256" key="1">
    <source>
        <dbReference type="SAM" id="Coils"/>
    </source>
</evidence>
<dbReference type="EMBL" id="RDQH01000328">
    <property type="protein sequence ID" value="RXI06534.1"/>
    <property type="molecule type" value="Genomic_DNA"/>
</dbReference>
<accession>A0A498KJF4</accession>
<feature type="coiled-coil region" evidence="1">
    <location>
        <begin position="39"/>
        <end position="76"/>
    </location>
</feature>
<dbReference type="PANTHER" id="PTHR33878:SF4">
    <property type="entry name" value="OS08G0558900 PROTEIN"/>
    <property type="match status" value="1"/>
</dbReference>
<keyword evidence="1" id="KW-0175">Coiled coil</keyword>
<protein>
    <submittedName>
        <fullName evidence="2">Uncharacterized protein</fullName>
    </submittedName>
</protein>
<dbReference type="Proteomes" id="UP000290289">
    <property type="component" value="Chromosome 2"/>
</dbReference>
<evidence type="ECO:0000313" key="3">
    <source>
        <dbReference type="Proteomes" id="UP000290289"/>
    </source>
</evidence>
<gene>
    <name evidence="2" type="ORF">DVH24_025670</name>
</gene>